<dbReference type="PANTHER" id="PTHR43335">
    <property type="entry name" value="ABC TRANSPORTER, ATP-BINDING PROTEIN"/>
    <property type="match status" value="1"/>
</dbReference>
<evidence type="ECO:0000256" key="3">
    <source>
        <dbReference type="ARBA" id="ARBA00022741"/>
    </source>
</evidence>
<evidence type="ECO:0000256" key="1">
    <source>
        <dbReference type="ARBA" id="ARBA00005417"/>
    </source>
</evidence>
<comment type="similarity">
    <text evidence="1">Belongs to the ABC transporter superfamily.</text>
</comment>
<dbReference type="Gene3D" id="3.40.50.300">
    <property type="entry name" value="P-loop containing nucleotide triphosphate hydrolases"/>
    <property type="match status" value="1"/>
</dbReference>
<accession>A0A0A6PTH5</accession>
<dbReference type="InterPro" id="IPR017871">
    <property type="entry name" value="ABC_transporter-like_CS"/>
</dbReference>
<dbReference type="PROSITE" id="PS50893">
    <property type="entry name" value="ABC_TRANSPORTER_2"/>
    <property type="match status" value="1"/>
</dbReference>
<name>A0A0A6PTH5_CLOBU</name>
<dbReference type="GO" id="GO:0005524">
    <property type="term" value="F:ATP binding"/>
    <property type="evidence" value="ECO:0007669"/>
    <property type="project" value="UniProtKB-KW"/>
</dbReference>
<dbReference type="PANTHER" id="PTHR43335:SF4">
    <property type="entry name" value="ABC TRANSPORTER, ATP-BINDING PROTEIN"/>
    <property type="match status" value="1"/>
</dbReference>
<dbReference type="Pfam" id="PF00005">
    <property type="entry name" value="ABC_tran"/>
    <property type="match status" value="1"/>
</dbReference>
<proteinExistence type="inferred from homology"/>
<feature type="domain" description="ABC transporter" evidence="5">
    <location>
        <begin position="5"/>
        <end position="233"/>
    </location>
</feature>
<evidence type="ECO:0000259" key="5">
    <source>
        <dbReference type="PROSITE" id="PS50893"/>
    </source>
</evidence>
<dbReference type="AlphaFoldDB" id="A0A0A6PTH5"/>
<sequence>MNVVLELKNVSKIMNGKALVEDINFTVNKGEIFGFLGPNGAGKTTTIKMITGLYSISKGEIYIDGNSVKKNFEKALQSVGGIIENPEMYGYLSGYDNLKLYARMHGVISKKRIDEVVKLVKLGNRINDKVSKYSLGMRQRLGVAQALLHKPKLLILDEPTNGLDPMGIKELRQTLRELTEKEGLSVMVSSHLLSEMELMCDRFGIIDGGKIIDIKTLGDIKKNESQNIKTYLIDVDNKEKAVNLIKENYSNMIVEIEDEGIKVSCEKAQLLEINKLLVNNDIALFTTIVITKSLEDEFMEVTKGSKDQIR</sequence>
<keyword evidence="4 6" id="KW-0067">ATP-binding</keyword>
<dbReference type="RefSeq" id="WP_027635566.1">
    <property type="nucleotide sequence ID" value="NZ_CANCWB010000001.1"/>
</dbReference>
<dbReference type="SUPFAM" id="SSF52540">
    <property type="entry name" value="P-loop containing nucleoside triphosphate hydrolases"/>
    <property type="match status" value="1"/>
</dbReference>
<dbReference type="GO" id="GO:0016887">
    <property type="term" value="F:ATP hydrolysis activity"/>
    <property type="evidence" value="ECO:0007669"/>
    <property type="project" value="InterPro"/>
</dbReference>
<keyword evidence="2" id="KW-0813">Transport</keyword>
<reference evidence="6 7" key="1">
    <citation type="submission" date="2016-01" db="EMBL/GenBank/DDBJ databases">
        <title>Characterization of the Clostridium difficile lineages that are prevalent in Hong Kong and China.</title>
        <authorList>
            <person name="Kwok J.S.-L."/>
            <person name="Lam W.-Y."/>
            <person name="Ip M."/>
            <person name="Chan T.-F."/>
            <person name="Hawkey P.M."/>
            <person name="Tsui S.K.-W."/>
        </authorList>
    </citation>
    <scope>NUCLEOTIDE SEQUENCE [LARGE SCALE GENOMIC DNA]</scope>
    <source>
        <strain evidence="6 7">300064</strain>
    </source>
</reference>
<organism evidence="6 7">
    <name type="scientific">Clostridium butyricum</name>
    <dbReference type="NCBI Taxonomy" id="1492"/>
    <lineage>
        <taxon>Bacteria</taxon>
        <taxon>Bacillati</taxon>
        <taxon>Bacillota</taxon>
        <taxon>Clostridia</taxon>
        <taxon>Eubacteriales</taxon>
        <taxon>Clostridiaceae</taxon>
        <taxon>Clostridium</taxon>
    </lineage>
</organism>
<dbReference type="PROSITE" id="PS00211">
    <property type="entry name" value="ABC_TRANSPORTER_1"/>
    <property type="match status" value="1"/>
</dbReference>
<dbReference type="InterPro" id="IPR003593">
    <property type="entry name" value="AAA+_ATPase"/>
</dbReference>
<dbReference type="EMBL" id="LRDH01000123">
    <property type="protein sequence ID" value="PPV13351.1"/>
    <property type="molecule type" value="Genomic_DNA"/>
</dbReference>
<dbReference type="Proteomes" id="UP000238081">
    <property type="component" value="Unassembled WGS sequence"/>
</dbReference>
<evidence type="ECO:0000256" key="4">
    <source>
        <dbReference type="ARBA" id="ARBA00022840"/>
    </source>
</evidence>
<evidence type="ECO:0000313" key="7">
    <source>
        <dbReference type="Proteomes" id="UP000238081"/>
    </source>
</evidence>
<gene>
    <name evidence="6" type="ORF">AWN73_16720</name>
</gene>
<evidence type="ECO:0000256" key="2">
    <source>
        <dbReference type="ARBA" id="ARBA00022448"/>
    </source>
</evidence>
<dbReference type="InterPro" id="IPR027417">
    <property type="entry name" value="P-loop_NTPase"/>
</dbReference>
<protein>
    <submittedName>
        <fullName evidence="6">Bacitracin ABC transporter ATP-binding protein</fullName>
    </submittedName>
</protein>
<dbReference type="InterPro" id="IPR003439">
    <property type="entry name" value="ABC_transporter-like_ATP-bd"/>
</dbReference>
<comment type="caution">
    <text evidence="6">The sequence shown here is derived from an EMBL/GenBank/DDBJ whole genome shotgun (WGS) entry which is preliminary data.</text>
</comment>
<evidence type="ECO:0000313" key="6">
    <source>
        <dbReference type="EMBL" id="PPV13351.1"/>
    </source>
</evidence>
<dbReference type="SMART" id="SM00382">
    <property type="entry name" value="AAA"/>
    <property type="match status" value="1"/>
</dbReference>
<keyword evidence="3" id="KW-0547">Nucleotide-binding</keyword>